<dbReference type="GO" id="GO:0005634">
    <property type="term" value="C:nucleus"/>
    <property type="evidence" value="ECO:0007669"/>
    <property type="project" value="UniProtKB-SubCell"/>
</dbReference>
<dbReference type="OMA" id="WDFLCTF"/>
<dbReference type="PROSITE" id="PS50827">
    <property type="entry name" value="DDT"/>
    <property type="match status" value="1"/>
</dbReference>
<evidence type="ECO:0000256" key="4">
    <source>
        <dbReference type="SAM" id="MobiDB-lite"/>
    </source>
</evidence>
<protein>
    <recommendedName>
        <fullName evidence="5">DDT domain-containing protein</fullName>
    </recommendedName>
</protein>
<gene>
    <name evidence="6" type="ORF">THAOC_06709</name>
</gene>
<dbReference type="Proteomes" id="UP000266841">
    <property type="component" value="Unassembled WGS sequence"/>
</dbReference>
<dbReference type="InterPro" id="IPR028941">
    <property type="entry name" value="WHIM2_dom"/>
</dbReference>
<feature type="region of interest" description="Disordered" evidence="4">
    <location>
        <begin position="501"/>
        <end position="536"/>
    </location>
</feature>
<name>K0T3X1_THAOC</name>
<feature type="coiled-coil region" evidence="3">
    <location>
        <begin position="181"/>
        <end position="215"/>
    </location>
</feature>
<organism evidence="6 7">
    <name type="scientific">Thalassiosira oceanica</name>
    <name type="common">Marine diatom</name>
    <dbReference type="NCBI Taxonomy" id="159749"/>
    <lineage>
        <taxon>Eukaryota</taxon>
        <taxon>Sar</taxon>
        <taxon>Stramenopiles</taxon>
        <taxon>Ochrophyta</taxon>
        <taxon>Bacillariophyta</taxon>
        <taxon>Coscinodiscophyceae</taxon>
        <taxon>Thalassiosirophycidae</taxon>
        <taxon>Thalassiosirales</taxon>
        <taxon>Thalassiosiraceae</taxon>
        <taxon>Thalassiosira</taxon>
    </lineage>
</organism>
<feature type="domain" description="DDT" evidence="5">
    <location>
        <begin position="257"/>
        <end position="319"/>
    </location>
</feature>
<comment type="subcellular location">
    <subcellularLocation>
        <location evidence="1">Nucleus</location>
    </subcellularLocation>
</comment>
<dbReference type="PANTHER" id="PTHR15546">
    <property type="entry name" value="BROMODOMAIN ADJACENT TO ZINC FINGER DOMAIN, 2A"/>
    <property type="match status" value="1"/>
</dbReference>
<evidence type="ECO:0000256" key="2">
    <source>
        <dbReference type="ARBA" id="ARBA00023242"/>
    </source>
</evidence>
<keyword evidence="3" id="KW-0175">Coiled coil</keyword>
<proteinExistence type="predicted"/>
<feature type="region of interest" description="Disordered" evidence="4">
    <location>
        <begin position="61"/>
        <end position="104"/>
    </location>
</feature>
<comment type="caution">
    <text evidence="6">The sequence shown here is derived from an EMBL/GenBank/DDBJ whole genome shotgun (WGS) entry which is preliminary data.</text>
</comment>
<evidence type="ECO:0000259" key="5">
    <source>
        <dbReference type="PROSITE" id="PS50827"/>
    </source>
</evidence>
<dbReference type="EMBL" id="AGNL01006750">
    <property type="protein sequence ID" value="EJK71814.1"/>
    <property type="molecule type" value="Genomic_DNA"/>
</dbReference>
<accession>K0T3X1</accession>
<keyword evidence="2" id="KW-0539">Nucleus</keyword>
<dbReference type="Pfam" id="PF15613">
    <property type="entry name" value="WSD"/>
    <property type="match status" value="1"/>
</dbReference>
<sequence>MTQQRKVHLSFSQYEFSKFRICFRNDNHAQVAEAQRQVVAGLFTKIDSTLGKIVLDSKSADLTTNGSSEKNWSSTAGKKRKISDKENESSSPAKKANLGTNGMTLSQREEKAMNQLTTYLEQRGGDKTQSQSFRCQVAKRQGGRYETTYYSESHKRFKSMAEIARFLNLTKAPAKRTAGKGGKKESEKKKLKRELDKLTKARTKAAKVLEDHNENGMEQLPIVEEASWDDGSNASMIHKAGLCLPKSDVESFPGIPRHCLPDLLLVWDFLCTFGRTLSLQPIELDDFSAALSFRPTLSSSEGMEGQEETQQVMQHAQSQIPVYLSECHIALLRLLVKDPSSDLWWWSVLETPEMVEQEDEYMNPVYKKRKAFPAVLKVDIEALLSVEEDPALTRQWYQSLEDVRTRKPDNSGPIKSAVKSAISVTTNQHLKAYLKKAMRTWRPKSAGFVKRAVVWLTETFREACPHLWGRSISSDELEAQKKLVIAAATLEMNAIAEDIGADVEDMDSLEGDSDEDLDSDDDEESDNEDTFAEDQPIAASSTGKLLASAKESKELLPVTTFVPKKPVPSVVDLLLPPAKPVLPTDIVHALTWPPVIGATCSRIFQWYKRRRNEVDDSIREFRELRPMSIAERRRRESIAASRIMSECGEHIGSTSSHIESAIGHLCGGRDYLDLTSVQRLCLLRILVEAVYDTHHVQLSIEDNFKARTNAVKSLEAEERKAKKAAKEEASTLDAAARERLSNEARDAFFDKKRQDLIDDMKETGEYSVDFIEQFTDDDIIDLDDETKAEYEALPTPESFSKAEINAVVKMIQDESALGVDRLSVLTLAEIERRDEKYLKSLQDEIDECGEMNSRETIAKVDRLRQRITRFTDDTQNAREERNAAITTLKDAMEDGTVRTLRGAIKEAKAARLFGDDEVNGGAFALDLLRDAALELKGAEKRKRVTEAQRDLVAKRDKCFIRTEPLGRDRFHSNFVHLESDKETRVWAERDYILRQEPHANTEAVLLKAAESASIGAPDKSNDFVNLDDRDQPYGRAFLAFSRREYHHSSELSAMAKHHWSCYTTDRSLRALVKNLGSTGKEQALKEVLKERLETMALAASGVEGISAPTTEEEGFSSSGDEDAFGHGKIDLSKEDAILVEGIPSAMGRRVRLRFIPDPEKAPDVGEYVMGSVTGWKLSAVVDDDTATRLDIDEEATPPPSQVPTWKIGTDDGGNVLATASEVVRGIVRDIKWSTCHPSYIELDAPFLSYRNNLGRFCGRAVEAPTSTTPQAFAKQMIKREQELYTPLKNRTLENNWGGKAGARQVWVSSLKETGYSFEAVREGLLTLENAIFELSGGLGISEVTDGSADPTKLAERKLSGKELLYDNASRVDIELESIGMDVKGLWNNADAREIFHEIIRVSETVSILALGLDLVCRNAQAYINRTKSSALTHATNSYDTSAMTFGRRRAAASKAGAYSDFF</sequence>
<evidence type="ECO:0000313" key="7">
    <source>
        <dbReference type="Proteomes" id="UP000266841"/>
    </source>
</evidence>
<dbReference type="Pfam" id="PF02791">
    <property type="entry name" value="DDT"/>
    <property type="match status" value="1"/>
</dbReference>
<dbReference type="InterPro" id="IPR018501">
    <property type="entry name" value="DDT_dom"/>
</dbReference>
<feature type="compositionally biased region" description="Polar residues" evidence="4">
    <location>
        <begin position="61"/>
        <end position="76"/>
    </location>
</feature>
<feature type="compositionally biased region" description="Acidic residues" evidence="4">
    <location>
        <begin position="501"/>
        <end position="532"/>
    </location>
</feature>
<evidence type="ECO:0000313" key="6">
    <source>
        <dbReference type="EMBL" id="EJK71814.1"/>
    </source>
</evidence>
<reference evidence="6 7" key="1">
    <citation type="journal article" date="2012" name="Genome Biol.">
        <title>Genome and low-iron response of an oceanic diatom adapted to chronic iron limitation.</title>
        <authorList>
            <person name="Lommer M."/>
            <person name="Specht M."/>
            <person name="Roy A.S."/>
            <person name="Kraemer L."/>
            <person name="Andreson R."/>
            <person name="Gutowska M.A."/>
            <person name="Wolf J."/>
            <person name="Bergner S.V."/>
            <person name="Schilhabel M.B."/>
            <person name="Klostermeier U.C."/>
            <person name="Beiko R.G."/>
            <person name="Rosenstiel P."/>
            <person name="Hippler M."/>
            <person name="Laroche J."/>
        </authorList>
    </citation>
    <scope>NUCLEOTIDE SEQUENCE [LARGE SCALE GENOMIC DNA]</scope>
    <source>
        <strain evidence="6 7">CCMP1005</strain>
    </source>
</reference>
<dbReference type="eggNOG" id="ENOG502RX49">
    <property type="taxonomic scope" value="Eukaryota"/>
</dbReference>
<keyword evidence="7" id="KW-1185">Reference proteome</keyword>
<evidence type="ECO:0000256" key="3">
    <source>
        <dbReference type="SAM" id="Coils"/>
    </source>
</evidence>
<dbReference type="OrthoDB" id="45033at2759"/>
<dbReference type="PANTHER" id="PTHR15546:SF2">
    <property type="entry name" value="DDT DOMAIN-CONTAINING PROTEIN DDB_G0282237"/>
    <property type="match status" value="1"/>
</dbReference>
<dbReference type="InterPro" id="IPR053271">
    <property type="entry name" value="DDT_domain"/>
</dbReference>
<evidence type="ECO:0000256" key="1">
    <source>
        <dbReference type="ARBA" id="ARBA00004123"/>
    </source>
</evidence>